<feature type="compositionally biased region" description="Low complexity" evidence="1">
    <location>
        <begin position="21"/>
        <end position="35"/>
    </location>
</feature>
<dbReference type="EMBL" id="JAPEUX010000005">
    <property type="protein sequence ID" value="KAJ4351708.1"/>
    <property type="molecule type" value="Genomic_DNA"/>
</dbReference>
<proteinExistence type="predicted"/>
<protein>
    <submittedName>
        <fullName evidence="2">Uncharacterized protein</fullName>
    </submittedName>
</protein>
<dbReference type="RefSeq" id="XP_056070064.1">
    <property type="nucleotide sequence ID" value="XM_056215817.1"/>
</dbReference>
<name>A0A9W8XKB6_9PLEO</name>
<dbReference type="OrthoDB" id="3789154at2759"/>
<evidence type="ECO:0000313" key="3">
    <source>
        <dbReference type="Proteomes" id="UP001140513"/>
    </source>
</evidence>
<feature type="compositionally biased region" description="Basic residues" evidence="1">
    <location>
        <begin position="419"/>
        <end position="428"/>
    </location>
</feature>
<feature type="compositionally biased region" description="Polar residues" evidence="1">
    <location>
        <begin position="36"/>
        <end position="62"/>
    </location>
</feature>
<comment type="caution">
    <text evidence="2">The sequence shown here is derived from an EMBL/GenBank/DDBJ whole genome shotgun (WGS) entry which is preliminary data.</text>
</comment>
<feature type="compositionally biased region" description="Acidic residues" evidence="1">
    <location>
        <begin position="432"/>
        <end position="441"/>
    </location>
</feature>
<dbReference type="GeneID" id="80910581"/>
<evidence type="ECO:0000313" key="2">
    <source>
        <dbReference type="EMBL" id="KAJ4351708.1"/>
    </source>
</evidence>
<feature type="compositionally biased region" description="Basic and acidic residues" evidence="1">
    <location>
        <begin position="242"/>
        <end position="271"/>
    </location>
</feature>
<feature type="compositionally biased region" description="Basic residues" evidence="1">
    <location>
        <begin position="316"/>
        <end position="325"/>
    </location>
</feature>
<dbReference type="AlphaFoldDB" id="A0A9W8XKB6"/>
<organism evidence="2 3">
    <name type="scientific">Didymosphaeria variabile</name>
    <dbReference type="NCBI Taxonomy" id="1932322"/>
    <lineage>
        <taxon>Eukaryota</taxon>
        <taxon>Fungi</taxon>
        <taxon>Dikarya</taxon>
        <taxon>Ascomycota</taxon>
        <taxon>Pezizomycotina</taxon>
        <taxon>Dothideomycetes</taxon>
        <taxon>Pleosporomycetidae</taxon>
        <taxon>Pleosporales</taxon>
        <taxon>Massarineae</taxon>
        <taxon>Didymosphaeriaceae</taxon>
        <taxon>Didymosphaeria</taxon>
    </lineage>
</organism>
<reference evidence="2" key="1">
    <citation type="submission" date="2022-10" db="EMBL/GenBank/DDBJ databases">
        <title>Tapping the CABI collections for fungal endophytes: first genome assemblies for Collariella, Neodidymelliopsis, Ascochyta clinopodiicola, Didymella pomorum, Didymosphaeria variabile, Neocosmospora piperis and Neocucurbitaria cava.</title>
        <authorList>
            <person name="Hill R."/>
        </authorList>
    </citation>
    <scope>NUCLEOTIDE SEQUENCE</scope>
    <source>
        <strain evidence="2">IMI 356815</strain>
    </source>
</reference>
<sequence>MSSRSTRAHSAEPRFMAPTFASNARARRATSAESSIPTAPSSIRMTHSKSRASSVQAHSAVTASPERVQRTVKTLSKLQALSSSVGLTVHERPSDSKSVPAKPHQDKLNDSTAPLAFEGTHKLQRTGYGDARAAREDRMGNAMSTIAQAKGLIDDETAKNWSTSWRTKGHIKLNWSEQKVAKYNAENGVMSESLMSFKEAEAIKKKKDQDLEEWCMAYNLGIIDETGNLTGSRAEMPVMKSKSRERDARREDAKKEAEKQDPLKKVKEGRVTKKIGPKKTTDLPTTTKGSSPASSPAAKPTKKADVETATKPAKAAPKKAASKSVKKPDELPIAHRPGRPSYAEYEYYELVALCRDRNIKSGGGDQAVRNHLIRDDIALDDRLPTRDAKNYTSRNESKTLAPVVPNMPIAPPAVYVRPAPKKKGTKRTRNGDDDDDDDDDDQPKKKGKKVKTT</sequence>
<dbReference type="Proteomes" id="UP001140513">
    <property type="component" value="Unassembled WGS sequence"/>
</dbReference>
<keyword evidence="3" id="KW-1185">Reference proteome</keyword>
<evidence type="ECO:0000256" key="1">
    <source>
        <dbReference type="SAM" id="MobiDB-lite"/>
    </source>
</evidence>
<feature type="region of interest" description="Disordered" evidence="1">
    <location>
        <begin position="388"/>
        <end position="453"/>
    </location>
</feature>
<accession>A0A9W8XKB6</accession>
<feature type="region of interest" description="Disordered" evidence="1">
    <location>
        <begin position="1"/>
        <end position="69"/>
    </location>
</feature>
<feature type="region of interest" description="Disordered" evidence="1">
    <location>
        <begin position="233"/>
        <end position="342"/>
    </location>
</feature>
<feature type="region of interest" description="Disordered" evidence="1">
    <location>
        <begin position="84"/>
        <end position="112"/>
    </location>
</feature>
<gene>
    <name evidence="2" type="ORF">N0V89_007051</name>
</gene>
<feature type="compositionally biased region" description="Low complexity" evidence="1">
    <location>
        <begin position="282"/>
        <end position="299"/>
    </location>
</feature>